<evidence type="ECO:0000256" key="15">
    <source>
        <dbReference type="SAM" id="Phobius"/>
    </source>
</evidence>
<name>A0A2C9W7R4_MANES</name>
<dbReference type="OrthoDB" id="5984008at2759"/>
<dbReference type="FunFam" id="1.10.287.70:FF:000172">
    <property type="entry name" value="Glutamate receptor"/>
    <property type="match status" value="1"/>
</dbReference>
<feature type="domain" description="Ionotropic glutamate receptor C-terminal" evidence="17">
    <location>
        <begin position="438"/>
        <end position="769"/>
    </location>
</feature>
<evidence type="ECO:0000256" key="14">
    <source>
        <dbReference type="PIRSR" id="PIRSR037090-50"/>
    </source>
</evidence>
<feature type="chain" id="PRO_5013310969" description="Glutamate receptor" evidence="16">
    <location>
        <begin position="25"/>
        <end position="862"/>
    </location>
</feature>
<accession>A0A2C9W7R4</accession>
<evidence type="ECO:0000256" key="8">
    <source>
        <dbReference type="ARBA" id="ARBA00023136"/>
    </source>
</evidence>
<keyword evidence="7 13" id="KW-0406">Ion transport</keyword>
<sequence length="862" mass="96677">MDIMHTFQFFSFLALTLLWTPSAAAEGSTRAKDSNPVKGIIGAIIDESSRIGKEERVAMEIAKEDFYSYSNQSLALHIKDSQGDPVRAALAAKELIGTQEVKAILGLQTWEEVSVVADTSSQNQVPILSFADTIPKCAAEKWPFLLQASPNKYKQMKVIAAIVQSWNWHQVTVLYEESMAGGVIPHLYDALREVGAEIRQVIGLSPFAAASSLSEDLETLQREECRVFIVHTSLSLAARLFERANKLKMMETGYVWIITDPITSLVHSVNASIINSMQGIVGVKSYFPETGECFQDFYKRFRKRFSTQYPDEDNNEPGIFAVQAYDACRTMALAINETNLGDQELLATVLHTKYHGLSGNFQFSHKVAMVNTFQIINIMGKSYRELGFWSNDSGFSKTIGEGANYNSSMNELGQVFWPGAPQYTPRGWSLPTSTNPLRIGVPVMSGYTEYVNVQQNLLGNNLFFSGFAIDVFYATLERLPFYLPYNFIPFNRTYDELVEQIHLKNFDAVVGDVSIVSNRYKHAEFTQPYTETGLMLIVPTRSTSCNAWLFMKPFTNSMWALIAAITVYNGFAVWLIERNHCNDLRGSLINQIGVILCLSFTTLFSLHGEKLHSNLSRMSMVVWLFVALVITQTYTANLASVLTVQRLEPTEVDDNSMVGYCRGSFNQKYLVEVLGYDEKRLRPYSRIDEYAQALKNKEIAAAFLEAPLAKVFFGRYCKGFMQVGPTYKVGGFGFAFPRGSPLLASMNEALLKVSESGKLRELENGMLASNKCRDNDMELEDENPSLGPNCFRVLFITTGATSSLALVSYILVKGICMLEHKSIWKLMLAVMKHWRFQKKHFTGRVSNADLHGNSTPDALHPV</sequence>
<dbReference type="SUPFAM" id="SSF53850">
    <property type="entry name" value="Periplasmic binding protein-like II"/>
    <property type="match status" value="1"/>
</dbReference>
<dbReference type="InterPro" id="IPR001320">
    <property type="entry name" value="Iontro_rcpt_C"/>
</dbReference>
<dbReference type="CDD" id="cd13686">
    <property type="entry name" value="GluR_Plant"/>
    <property type="match status" value="1"/>
</dbReference>
<dbReference type="SUPFAM" id="SSF53822">
    <property type="entry name" value="Periplasmic binding protein-like I"/>
    <property type="match status" value="1"/>
</dbReference>
<dbReference type="FunFam" id="3.40.190.10:FF:000054">
    <property type="entry name" value="Glutamate receptor"/>
    <property type="match status" value="1"/>
</dbReference>
<dbReference type="Pfam" id="PF00060">
    <property type="entry name" value="Lig_chan"/>
    <property type="match status" value="1"/>
</dbReference>
<comment type="subcellular location">
    <subcellularLocation>
        <location evidence="1">Membrane</location>
        <topology evidence="1">Multi-pass membrane protein</topology>
    </subcellularLocation>
</comment>
<organism evidence="18 19">
    <name type="scientific">Manihot esculenta</name>
    <name type="common">Cassava</name>
    <name type="synonym">Jatropha manihot</name>
    <dbReference type="NCBI Taxonomy" id="3983"/>
    <lineage>
        <taxon>Eukaryota</taxon>
        <taxon>Viridiplantae</taxon>
        <taxon>Streptophyta</taxon>
        <taxon>Embryophyta</taxon>
        <taxon>Tracheophyta</taxon>
        <taxon>Spermatophyta</taxon>
        <taxon>Magnoliopsida</taxon>
        <taxon>eudicotyledons</taxon>
        <taxon>Gunneridae</taxon>
        <taxon>Pentapetalae</taxon>
        <taxon>rosids</taxon>
        <taxon>fabids</taxon>
        <taxon>Malpighiales</taxon>
        <taxon>Euphorbiaceae</taxon>
        <taxon>Crotonoideae</taxon>
        <taxon>Manihoteae</taxon>
        <taxon>Manihot</taxon>
    </lineage>
</organism>
<dbReference type="Proteomes" id="UP000091857">
    <property type="component" value="Chromosome 3"/>
</dbReference>
<dbReference type="CDD" id="cd19990">
    <property type="entry name" value="PBP1_GABAb_receptor_plant"/>
    <property type="match status" value="1"/>
</dbReference>
<feature type="transmembrane region" description="Helical" evidence="15">
    <location>
        <begin position="620"/>
        <end position="639"/>
    </location>
</feature>
<evidence type="ECO:0000313" key="19">
    <source>
        <dbReference type="Proteomes" id="UP000091857"/>
    </source>
</evidence>
<dbReference type="Gramene" id="Manes.03G103700.1.v8.1">
    <property type="protein sequence ID" value="Manes.03G103700.1.v8.1.CDS"/>
    <property type="gene ID" value="Manes.03G103700.v8.1"/>
</dbReference>
<evidence type="ECO:0000256" key="10">
    <source>
        <dbReference type="ARBA" id="ARBA00023180"/>
    </source>
</evidence>
<keyword evidence="5 16" id="KW-0732">Signal</keyword>
<keyword evidence="4 15" id="KW-0812">Transmembrane</keyword>
<dbReference type="PANTHER" id="PTHR34836:SF9">
    <property type="entry name" value="RECEPTOR LIGAND BINDING REGION DOMAIN-CONTAINING PROTEIN"/>
    <property type="match status" value="1"/>
</dbReference>
<evidence type="ECO:0000256" key="3">
    <source>
        <dbReference type="ARBA" id="ARBA00022448"/>
    </source>
</evidence>
<dbReference type="FunFam" id="3.40.50.2300:FF:000188">
    <property type="entry name" value="Glutamate receptor"/>
    <property type="match status" value="1"/>
</dbReference>
<proteinExistence type="inferred from homology"/>
<evidence type="ECO:0000256" key="12">
    <source>
        <dbReference type="ARBA" id="ARBA00023303"/>
    </source>
</evidence>
<feature type="transmembrane region" description="Helical" evidence="15">
    <location>
        <begin position="588"/>
        <end position="608"/>
    </location>
</feature>
<dbReference type="GO" id="GO:0005886">
    <property type="term" value="C:plasma membrane"/>
    <property type="evidence" value="ECO:0000318"/>
    <property type="project" value="GO_Central"/>
</dbReference>
<dbReference type="Gene3D" id="3.40.190.10">
    <property type="entry name" value="Periplasmic binding protein-like II"/>
    <property type="match status" value="3"/>
</dbReference>
<dbReference type="GO" id="GO:0015276">
    <property type="term" value="F:ligand-gated monoatomic ion channel activity"/>
    <property type="evidence" value="ECO:0000318"/>
    <property type="project" value="GO_Central"/>
</dbReference>
<dbReference type="InterPro" id="IPR015683">
    <property type="entry name" value="Ionotropic_Glu_rcpt"/>
</dbReference>
<dbReference type="EMBL" id="CM004389">
    <property type="protein sequence ID" value="OAY54813.1"/>
    <property type="molecule type" value="Genomic_DNA"/>
</dbReference>
<dbReference type="InterPro" id="IPR044440">
    <property type="entry name" value="GABAb_receptor_plant_PBP1"/>
</dbReference>
<dbReference type="InterPro" id="IPR017103">
    <property type="entry name" value="Iontropic_Glu_rcpt_pln"/>
</dbReference>
<evidence type="ECO:0000256" key="13">
    <source>
        <dbReference type="PIRNR" id="PIRNR037090"/>
    </source>
</evidence>
<dbReference type="GO" id="GO:0038023">
    <property type="term" value="F:signaling receptor activity"/>
    <property type="evidence" value="ECO:0000318"/>
    <property type="project" value="GO_Central"/>
</dbReference>
<keyword evidence="3 13" id="KW-0813">Transport</keyword>
<evidence type="ECO:0000313" key="18">
    <source>
        <dbReference type="EMBL" id="OAY54813.1"/>
    </source>
</evidence>
<feature type="transmembrane region" description="Helical" evidence="15">
    <location>
        <begin position="558"/>
        <end position="576"/>
    </location>
</feature>
<comment type="caution">
    <text evidence="18">The sequence shown here is derived from an EMBL/GenBank/DDBJ whole genome shotgun (WGS) entry which is preliminary data.</text>
</comment>
<dbReference type="SMART" id="SM00079">
    <property type="entry name" value="PBPe"/>
    <property type="match status" value="1"/>
</dbReference>
<dbReference type="AlphaFoldDB" id="A0A2C9W7R4"/>
<keyword evidence="6 15" id="KW-1133">Transmembrane helix</keyword>
<evidence type="ECO:0000256" key="5">
    <source>
        <dbReference type="ARBA" id="ARBA00022729"/>
    </source>
</evidence>
<evidence type="ECO:0000256" key="16">
    <source>
        <dbReference type="SAM" id="SignalP"/>
    </source>
</evidence>
<gene>
    <name evidence="18" type="ORF">MANES_03G103700v8</name>
</gene>
<comment type="similarity">
    <text evidence="2 13">Belongs to the glutamate-gated ion channel (TC 1.A.10.1) family.</text>
</comment>
<keyword evidence="11 13" id="KW-1071">Ligand-gated ion channel</keyword>
<dbReference type="InterPro" id="IPR028082">
    <property type="entry name" value="Peripla_BP_I"/>
</dbReference>
<evidence type="ECO:0000256" key="6">
    <source>
        <dbReference type="ARBA" id="ARBA00022989"/>
    </source>
</evidence>
<dbReference type="SMR" id="A0A2C9W7R4"/>
<protein>
    <recommendedName>
        <fullName evidence="13">Glutamate receptor</fullName>
    </recommendedName>
</protein>
<evidence type="ECO:0000256" key="11">
    <source>
        <dbReference type="ARBA" id="ARBA00023286"/>
    </source>
</evidence>
<keyword evidence="8 13" id="KW-0472">Membrane</keyword>
<dbReference type="Gene3D" id="3.40.50.2300">
    <property type="match status" value="2"/>
</dbReference>
<dbReference type="PANTHER" id="PTHR34836">
    <property type="entry name" value="OS06G0188250 PROTEIN"/>
    <property type="match status" value="1"/>
</dbReference>
<evidence type="ECO:0000256" key="7">
    <source>
        <dbReference type="ARBA" id="ARBA00023065"/>
    </source>
</evidence>
<keyword evidence="14" id="KW-1015">Disulfide bond</keyword>
<feature type="signal peptide" evidence="16">
    <location>
        <begin position="1"/>
        <end position="24"/>
    </location>
</feature>
<evidence type="ECO:0000256" key="9">
    <source>
        <dbReference type="ARBA" id="ARBA00023170"/>
    </source>
</evidence>
<dbReference type="Gene3D" id="1.10.287.70">
    <property type="match status" value="1"/>
</dbReference>
<dbReference type="STRING" id="3983.A0A2C9W7R4"/>
<keyword evidence="10" id="KW-0325">Glycoprotein</keyword>
<reference evidence="19" key="1">
    <citation type="journal article" date="2016" name="Nat. Biotechnol.">
        <title>Sequencing wild and cultivated cassava and related species reveals extensive interspecific hybridization and genetic diversity.</title>
        <authorList>
            <person name="Bredeson J.V."/>
            <person name="Lyons J.B."/>
            <person name="Prochnik S.E."/>
            <person name="Wu G.A."/>
            <person name="Ha C.M."/>
            <person name="Edsinger-Gonzales E."/>
            <person name="Grimwood J."/>
            <person name="Schmutz J."/>
            <person name="Rabbi I.Y."/>
            <person name="Egesi C."/>
            <person name="Nauluvula P."/>
            <person name="Lebot V."/>
            <person name="Ndunguru J."/>
            <person name="Mkamilo G."/>
            <person name="Bart R.S."/>
            <person name="Setter T.L."/>
            <person name="Gleadow R.M."/>
            <person name="Kulakow P."/>
            <person name="Ferguson M.E."/>
            <person name="Rounsley S."/>
            <person name="Rokhsar D.S."/>
        </authorList>
    </citation>
    <scope>NUCLEOTIDE SEQUENCE [LARGE SCALE GENOMIC DNA]</scope>
    <source>
        <strain evidence="19">cv. AM560-2</strain>
    </source>
</reference>
<dbReference type="Pfam" id="PF01094">
    <property type="entry name" value="ANF_receptor"/>
    <property type="match status" value="1"/>
</dbReference>
<evidence type="ECO:0000259" key="17">
    <source>
        <dbReference type="SMART" id="SM00079"/>
    </source>
</evidence>
<evidence type="ECO:0000256" key="4">
    <source>
        <dbReference type="ARBA" id="ARBA00022692"/>
    </source>
</evidence>
<keyword evidence="19" id="KW-1185">Reference proteome</keyword>
<dbReference type="PIRSF" id="PIRSF037090">
    <property type="entry name" value="Iontro_Glu-like_rcpt_pln"/>
    <property type="match status" value="1"/>
</dbReference>
<dbReference type="InterPro" id="IPR001828">
    <property type="entry name" value="ANF_lig-bd_rcpt"/>
</dbReference>
<evidence type="ECO:0000256" key="1">
    <source>
        <dbReference type="ARBA" id="ARBA00004141"/>
    </source>
</evidence>
<comment type="function">
    <text evidence="13">Glutamate-gated receptor that probably acts as non-selective cation channel.</text>
</comment>
<evidence type="ECO:0000256" key="2">
    <source>
        <dbReference type="ARBA" id="ARBA00008685"/>
    </source>
</evidence>
<keyword evidence="12 13" id="KW-0407">Ion channel</keyword>
<feature type="disulfide bond" evidence="14">
    <location>
        <begin position="717"/>
        <end position="772"/>
    </location>
</feature>
<keyword evidence="9 13" id="KW-0675">Receptor</keyword>